<keyword evidence="2" id="KW-0378">Hydrolase</keyword>
<name>A0A9E7C1U9_9ACTN</name>
<keyword evidence="4" id="KW-1185">Reference proteome</keyword>
<comment type="similarity">
    <text evidence="1">Belongs to the 4-hydroxybenzoyl-CoA thioesterase family.</text>
</comment>
<evidence type="ECO:0000313" key="3">
    <source>
        <dbReference type="EMBL" id="UGS37875.1"/>
    </source>
</evidence>
<dbReference type="EMBL" id="CP087164">
    <property type="protein sequence ID" value="UGS37875.1"/>
    <property type="molecule type" value="Genomic_DNA"/>
</dbReference>
<reference evidence="3" key="1">
    <citation type="journal article" date="2022" name="Int. J. Syst. Evol. Microbiol.">
        <title>Pseudomonas aegrilactucae sp. nov. and Pseudomonas morbosilactucae sp. nov., pathogens causing bacterial rot of lettuce in Japan.</title>
        <authorList>
            <person name="Sawada H."/>
            <person name="Fujikawa T."/>
            <person name="Satou M."/>
        </authorList>
    </citation>
    <scope>NUCLEOTIDE SEQUENCE</scope>
    <source>
        <strain evidence="3">0166_1</strain>
    </source>
</reference>
<dbReference type="AlphaFoldDB" id="A0A9E7C1U9"/>
<dbReference type="KEGG" id="sbae:DSM104329_04296"/>
<dbReference type="GO" id="GO:0047617">
    <property type="term" value="F:fatty acyl-CoA hydrolase activity"/>
    <property type="evidence" value="ECO:0007669"/>
    <property type="project" value="TreeGrafter"/>
</dbReference>
<evidence type="ECO:0000256" key="1">
    <source>
        <dbReference type="ARBA" id="ARBA00005953"/>
    </source>
</evidence>
<evidence type="ECO:0000313" key="4">
    <source>
        <dbReference type="Proteomes" id="UP001162834"/>
    </source>
</evidence>
<evidence type="ECO:0000256" key="2">
    <source>
        <dbReference type="ARBA" id="ARBA00022801"/>
    </source>
</evidence>
<dbReference type="CDD" id="cd00586">
    <property type="entry name" value="4HBT"/>
    <property type="match status" value="1"/>
</dbReference>
<gene>
    <name evidence="3" type="ORF">DSM104329_04296</name>
</gene>
<dbReference type="InterPro" id="IPR050563">
    <property type="entry name" value="4-hydroxybenzoyl-CoA_TE"/>
</dbReference>
<dbReference type="PANTHER" id="PTHR31793:SF27">
    <property type="entry name" value="NOVEL THIOESTERASE SUPERFAMILY DOMAIN AND SAPOSIN A-TYPE DOMAIN CONTAINING PROTEIN (0610012H03RIK)"/>
    <property type="match status" value="1"/>
</dbReference>
<dbReference type="InterPro" id="IPR029069">
    <property type="entry name" value="HotDog_dom_sf"/>
</dbReference>
<dbReference type="RefSeq" id="WP_259311917.1">
    <property type="nucleotide sequence ID" value="NZ_CP087164.1"/>
</dbReference>
<dbReference type="Pfam" id="PF13279">
    <property type="entry name" value="4HBT_2"/>
    <property type="match status" value="1"/>
</dbReference>
<sequence length="140" mass="15743">MTRDGWPYSYVDRVRFGDLDAMRHLNNVAFLQFFESARIAYLSTLIPGHSPIAPEGDFGLIFAECHINYRAPAFYEEDIRTWVRPGDVARSSFRIHFEMNAEGDGRLLAEGYGVLVGYDYGAGRATALTDDLRAVLSSAR</sequence>
<proteinExistence type="inferred from homology"/>
<dbReference type="SUPFAM" id="SSF54637">
    <property type="entry name" value="Thioesterase/thiol ester dehydrase-isomerase"/>
    <property type="match status" value="1"/>
</dbReference>
<dbReference type="Gene3D" id="3.10.129.10">
    <property type="entry name" value="Hotdog Thioesterase"/>
    <property type="match status" value="1"/>
</dbReference>
<organism evidence="3 4">
    <name type="scientific">Capillimicrobium parvum</name>
    <dbReference type="NCBI Taxonomy" id="2884022"/>
    <lineage>
        <taxon>Bacteria</taxon>
        <taxon>Bacillati</taxon>
        <taxon>Actinomycetota</taxon>
        <taxon>Thermoleophilia</taxon>
        <taxon>Solirubrobacterales</taxon>
        <taxon>Capillimicrobiaceae</taxon>
        <taxon>Capillimicrobium</taxon>
    </lineage>
</organism>
<accession>A0A9E7C1U9</accession>
<dbReference type="Proteomes" id="UP001162834">
    <property type="component" value="Chromosome"/>
</dbReference>
<protein>
    <recommendedName>
        <fullName evidence="5">Thioesterase</fullName>
    </recommendedName>
</protein>
<evidence type="ECO:0008006" key="5">
    <source>
        <dbReference type="Google" id="ProtNLM"/>
    </source>
</evidence>
<dbReference type="PANTHER" id="PTHR31793">
    <property type="entry name" value="4-HYDROXYBENZOYL-COA THIOESTERASE FAMILY MEMBER"/>
    <property type="match status" value="1"/>
</dbReference>